<gene>
    <name evidence="6" type="ORF">Vbra_9114</name>
</gene>
<evidence type="ECO:0000313" key="7">
    <source>
        <dbReference type="Proteomes" id="UP000041254"/>
    </source>
</evidence>
<dbReference type="GO" id="GO:0004499">
    <property type="term" value="F:N,N-dimethylaniline monooxygenase activity"/>
    <property type="evidence" value="ECO:0007669"/>
    <property type="project" value="InterPro"/>
</dbReference>
<evidence type="ECO:0000256" key="3">
    <source>
        <dbReference type="ARBA" id="ARBA00022827"/>
    </source>
</evidence>
<keyword evidence="7" id="KW-1185">Reference proteome</keyword>
<dbReference type="OMA" id="CTGHHFL"/>
<evidence type="ECO:0000256" key="5">
    <source>
        <dbReference type="ARBA" id="ARBA00023002"/>
    </source>
</evidence>
<dbReference type="PhylomeDB" id="A0A0G4FF19"/>
<keyword evidence="4" id="KW-0521">NADP</keyword>
<dbReference type="Pfam" id="PF00743">
    <property type="entry name" value="FMO-like"/>
    <property type="match status" value="2"/>
</dbReference>
<dbReference type="InterPro" id="IPR036188">
    <property type="entry name" value="FAD/NAD-bd_sf"/>
</dbReference>
<evidence type="ECO:0008006" key="8">
    <source>
        <dbReference type="Google" id="ProtNLM"/>
    </source>
</evidence>
<dbReference type="InterPro" id="IPR050346">
    <property type="entry name" value="FMO-like"/>
</dbReference>
<reference evidence="6 7" key="1">
    <citation type="submission" date="2014-11" db="EMBL/GenBank/DDBJ databases">
        <authorList>
            <person name="Zhu J."/>
            <person name="Qi W."/>
            <person name="Song R."/>
        </authorList>
    </citation>
    <scope>NUCLEOTIDE SEQUENCE [LARGE SCALE GENOMIC DNA]</scope>
</reference>
<evidence type="ECO:0000256" key="4">
    <source>
        <dbReference type="ARBA" id="ARBA00022857"/>
    </source>
</evidence>
<protein>
    <recommendedName>
        <fullName evidence="8">Flavin-containing monooxygenase</fullName>
    </recommendedName>
</protein>
<dbReference type="STRING" id="1169540.A0A0G4FF19"/>
<evidence type="ECO:0000313" key="6">
    <source>
        <dbReference type="EMBL" id="CEM11786.1"/>
    </source>
</evidence>
<evidence type="ECO:0000256" key="2">
    <source>
        <dbReference type="ARBA" id="ARBA00022630"/>
    </source>
</evidence>
<dbReference type="PANTHER" id="PTHR23023">
    <property type="entry name" value="DIMETHYLANILINE MONOOXYGENASE"/>
    <property type="match status" value="1"/>
</dbReference>
<dbReference type="GO" id="GO:0050660">
    <property type="term" value="F:flavin adenine dinucleotide binding"/>
    <property type="evidence" value="ECO:0007669"/>
    <property type="project" value="InterPro"/>
</dbReference>
<dbReference type="PRINTS" id="PR00370">
    <property type="entry name" value="FMOXYGENASE"/>
</dbReference>
<evidence type="ECO:0000256" key="1">
    <source>
        <dbReference type="ARBA" id="ARBA00009183"/>
    </source>
</evidence>
<dbReference type="Gene3D" id="3.50.50.60">
    <property type="entry name" value="FAD/NAD(P)-binding domain"/>
    <property type="match status" value="1"/>
</dbReference>
<proteinExistence type="inferred from homology"/>
<dbReference type="VEuPathDB" id="CryptoDB:Vbra_9114"/>
<dbReference type="EMBL" id="CDMY01000425">
    <property type="protein sequence ID" value="CEM11786.1"/>
    <property type="molecule type" value="Genomic_DNA"/>
</dbReference>
<sequence length="479" mass="52518">MEEEERTSQTAASARHSILALVAQSIDVIDHRKSVAVIGAGAGGLVAARHLRDAGFAVRVLESLGQVGGIWVYGDRSVMYDSLSTNIPKEIMGFSDVPFDPSLPSFIKHTDVLSYLQAYADRFALRDSIAFNTTVHSAEYVAAGREGAAVEGGWRINGEERLYDALVVANGRYNKPRYPRLIKMGFRGPSTHSKYYREPSAYANQRVLVVGGSWSGSDLVWELSSVATTVVWSGTQFTDADTAADLAAKLPANVRLVGRTEGVEEDGRYISVGSDGRLVTSTDTIDAVIWATGYTYDFPFFAPGSGLIPSGTADDPQCLFDALHLHVFHKSHPASLFFVGLPFGTGGFFFCMEVQAKAIIAVLKGQVSHAELAALPRFPHHYTPACYCALLEMIAQGRHESFPHTHSHNGSSEIITADPDALQLPPHILLRKHLHMDTTLSRKRLPGRYRERNYHIVMREGGEGEMMAWQVTEPVDRVV</sequence>
<accession>A0A0G4FF19</accession>
<keyword evidence="5" id="KW-0560">Oxidoreductase</keyword>
<dbReference type="SUPFAM" id="SSF51905">
    <property type="entry name" value="FAD/NAD(P)-binding domain"/>
    <property type="match status" value="2"/>
</dbReference>
<dbReference type="InterPro" id="IPR000960">
    <property type="entry name" value="Flavin_mOase"/>
</dbReference>
<dbReference type="InterPro" id="IPR020946">
    <property type="entry name" value="Flavin_mOase-like"/>
</dbReference>
<dbReference type="AlphaFoldDB" id="A0A0G4FF19"/>
<keyword evidence="3" id="KW-0274">FAD</keyword>
<name>A0A0G4FF19_VITBC</name>
<dbReference type="Proteomes" id="UP000041254">
    <property type="component" value="Unassembled WGS sequence"/>
</dbReference>
<keyword evidence="2" id="KW-0285">Flavoprotein</keyword>
<dbReference type="InParanoid" id="A0A0G4FF19"/>
<dbReference type="GO" id="GO:0050661">
    <property type="term" value="F:NADP binding"/>
    <property type="evidence" value="ECO:0007669"/>
    <property type="project" value="InterPro"/>
</dbReference>
<dbReference type="OrthoDB" id="413515at2759"/>
<organism evidence="6 7">
    <name type="scientific">Vitrella brassicaformis (strain CCMP3155)</name>
    <dbReference type="NCBI Taxonomy" id="1169540"/>
    <lineage>
        <taxon>Eukaryota</taxon>
        <taxon>Sar</taxon>
        <taxon>Alveolata</taxon>
        <taxon>Colpodellida</taxon>
        <taxon>Vitrellaceae</taxon>
        <taxon>Vitrella</taxon>
    </lineage>
</organism>
<comment type="similarity">
    <text evidence="1">Belongs to the FMO family.</text>
</comment>